<protein>
    <submittedName>
        <fullName evidence="2">Uncharacterized protein</fullName>
    </submittedName>
</protein>
<accession>A0A077X1A3</accession>
<dbReference type="AlphaFoldDB" id="A0A077X1A3"/>
<proteinExistence type="predicted"/>
<sequence>MSTTAEQDQVYDFSSELIDFLHSQNRYLKQMENAMASVKQDALGLIDRCHAINGRLDETHQKVLENSDAWTRTQHSINASLQNDAEVDALDVLQNTMCQQLSDILDESLSNKIQEQQQHHHHAILPLQHRDNDNDTDEVFFSSVSLPSSSAESSPRTAPLKSDTEEEDSLGIPHHI</sequence>
<organism evidence="2">
    <name type="scientific">Lichtheimia ramosa</name>
    <dbReference type="NCBI Taxonomy" id="688394"/>
    <lineage>
        <taxon>Eukaryota</taxon>
        <taxon>Fungi</taxon>
        <taxon>Fungi incertae sedis</taxon>
        <taxon>Mucoromycota</taxon>
        <taxon>Mucoromycotina</taxon>
        <taxon>Mucoromycetes</taxon>
        <taxon>Mucorales</taxon>
        <taxon>Lichtheimiaceae</taxon>
        <taxon>Lichtheimia</taxon>
    </lineage>
</organism>
<evidence type="ECO:0000256" key="1">
    <source>
        <dbReference type="SAM" id="MobiDB-lite"/>
    </source>
</evidence>
<feature type="region of interest" description="Disordered" evidence="1">
    <location>
        <begin position="129"/>
        <end position="176"/>
    </location>
</feature>
<evidence type="ECO:0000313" key="2">
    <source>
        <dbReference type="EMBL" id="CDS13616.1"/>
    </source>
</evidence>
<dbReference type="EMBL" id="LK023379">
    <property type="protein sequence ID" value="CDS13616.1"/>
    <property type="molecule type" value="Genomic_DNA"/>
</dbReference>
<reference evidence="2" key="1">
    <citation type="journal article" date="2014" name="Genome Announc.">
        <title>De novo whole-genome sequence and genome annotation of Lichtheimia ramosa.</title>
        <authorList>
            <person name="Linde J."/>
            <person name="Schwartze V."/>
            <person name="Binder U."/>
            <person name="Lass-Florl C."/>
            <person name="Voigt K."/>
            <person name="Horn F."/>
        </authorList>
    </citation>
    <scope>NUCLEOTIDE SEQUENCE</scope>
    <source>
        <strain evidence="2">JMRC FSU:6197</strain>
    </source>
</reference>
<gene>
    <name evidence="2" type="ORF">LRAMOSA05792</name>
</gene>
<dbReference type="OrthoDB" id="10374804at2759"/>
<feature type="compositionally biased region" description="Low complexity" evidence="1">
    <location>
        <begin position="139"/>
        <end position="155"/>
    </location>
</feature>
<name>A0A077X1A3_9FUNG</name>